<organism evidence="10 11">
    <name type="scientific">Chrysemys picta bellii</name>
    <name type="common">Western painted turtle</name>
    <name type="synonym">Emys bellii</name>
    <dbReference type="NCBI Taxonomy" id="8478"/>
    <lineage>
        <taxon>Eukaryota</taxon>
        <taxon>Metazoa</taxon>
        <taxon>Chordata</taxon>
        <taxon>Craniata</taxon>
        <taxon>Vertebrata</taxon>
        <taxon>Euteleostomi</taxon>
        <taxon>Archelosauria</taxon>
        <taxon>Testudinata</taxon>
        <taxon>Testudines</taxon>
        <taxon>Cryptodira</taxon>
        <taxon>Durocryptodira</taxon>
        <taxon>Testudinoidea</taxon>
        <taxon>Emydidae</taxon>
        <taxon>Chrysemys</taxon>
    </lineage>
</organism>
<dbReference type="InterPro" id="IPR003006">
    <property type="entry name" value="Ig/MHC_CS"/>
</dbReference>
<evidence type="ECO:0000256" key="7">
    <source>
        <dbReference type="ARBA" id="ARBA00023319"/>
    </source>
</evidence>
<dbReference type="GO" id="GO:0051289">
    <property type="term" value="P:protein homotetramerization"/>
    <property type="evidence" value="ECO:0007669"/>
    <property type="project" value="Ensembl"/>
</dbReference>
<dbReference type="InterPro" id="IPR007110">
    <property type="entry name" value="Ig-like_dom"/>
</dbReference>
<keyword evidence="8" id="KW-0732">Signal</keyword>
<dbReference type="GO" id="GO:0042824">
    <property type="term" value="C:MHC class I peptide loading complex"/>
    <property type="evidence" value="ECO:0007669"/>
    <property type="project" value="Ensembl"/>
</dbReference>
<evidence type="ECO:0000256" key="6">
    <source>
        <dbReference type="ARBA" id="ARBA00022859"/>
    </source>
</evidence>
<reference evidence="10" key="1">
    <citation type="journal article" date="2015" name="Genome Biol. Evol.">
        <title>Physical Mapping and Refinement of the Painted Turtle Genome (Chrysemys picta) Inform Amniote Genome Evolution and Challenge Turtle-Bird Chromosomal Conservation.</title>
        <authorList>
            <person name="Badenhorst D."/>
            <person name="Hillier L.W."/>
            <person name="Literman R."/>
            <person name="Montiel E.E."/>
            <person name="Radhakrishnan S."/>
            <person name="Shen Y."/>
            <person name="Minx P."/>
            <person name="Janes D.E."/>
            <person name="Warren W.C."/>
            <person name="Edwards S.V."/>
            <person name="Valenzuela N."/>
        </authorList>
    </citation>
    <scope>NUCLEOTIDE SEQUENCE [LARGE SCALE GENOMIC DNA]</scope>
</reference>
<proteinExistence type="inferred from homology"/>
<evidence type="ECO:0000313" key="11">
    <source>
        <dbReference type="Proteomes" id="UP000694380"/>
    </source>
</evidence>
<dbReference type="GO" id="GO:0042803">
    <property type="term" value="F:protein homodimerization activity"/>
    <property type="evidence" value="ECO:0007669"/>
    <property type="project" value="Ensembl"/>
</dbReference>
<protein>
    <recommendedName>
        <fullName evidence="3">Beta-2-microglobulin</fullName>
    </recommendedName>
</protein>
<reference evidence="10" key="2">
    <citation type="submission" date="2025-08" db="UniProtKB">
        <authorList>
            <consortium name="Ensembl"/>
        </authorList>
    </citation>
    <scope>IDENTIFICATION</scope>
</reference>
<dbReference type="GeneTree" id="ENSGT00690000102227"/>
<evidence type="ECO:0000256" key="3">
    <source>
        <dbReference type="ARBA" id="ARBA00018767"/>
    </source>
</evidence>
<dbReference type="PANTHER" id="PTHR19944:SF62">
    <property type="entry name" value="BETA-2-MICROGLOBULIN"/>
    <property type="match status" value="1"/>
</dbReference>
<dbReference type="GO" id="GO:0009897">
    <property type="term" value="C:external side of plasma membrane"/>
    <property type="evidence" value="ECO:0007669"/>
    <property type="project" value="Ensembl"/>
</dbReference>
<dbReference type="SUPFAM" id="SSF48726">
    <property type="entry name" value="Immunoglobulin"/>
    <property type="match status" value="1"/>
</dbReference>
<dbReference type="GO" id="GO:0005829">
    <property type="term" value="C:cytosol"/>
    <property type="evidence" value="ECO:0007669"/>
    <property type="project" value="Ensembl"/>
</dbReference>
<evidence type="ECO:0000256" key="8">
    <source>
        <dbReference type="SAM" id="SignalP"/>
    </source>
</evidence>
<dbReference type="GO" id="GO:2000774">
    <property type="term" value="P:positive regulation of cellular senescence"/>
    <property type="evidence" value="ECO:0007669"/>
    <property type="project" value="Ensembl"/>
</dbReference>
<feature type="chain" id="PRO_5034607286" description="Beta-2-microglobulin" evidence="8">
    <location>
        <begin position="21"/>
        <end position="150"/>
    </location>
</feature>
<dbReference type="GO" id="GO:0001913">
    <property type="term" value="P:T cell mediated cytotoxicity"/>
    <property type="evidence" value="ECO:0007669"/>
    <property type="project" value="Ensembl"/>
</dbReference>
<evidence type="ECO:0000256" key="4">
    <source>
        <dbReference type="ARBA" id="ARBA00022451"/>
    </source>
</evidence>
<dbReference type="GO" id="GO:0006879">
    <property type="term" value="P:intracellular iron ion homeostasis"/>
    <property type="evidence" value="ECO:0007669"/>
    <property type="project" value="Ensembl"/>
</dbReference>
<dbReference type="FunFam" id="2.60.40.10:FF:001005">
    <property type="entry name" value="Beta-2-microglobulin"/>
    <property type="match status" value="1"/>
</dbReference>
<dbReference type="GO" id="GO:0071316">
    <property type="term" value="P:cellular response to nicotine"/>
    <property type="evidence" value="ECO:0007669"/>
    <property type="project" value="Ensembl"/>
</dbReference>
<dbReference type="GO" id="GO:0034757">
    <property type="term" value="P:negative regulation of iron ion transport"/>
    <property type="evidence" value="ECO:0007669"/>
    <property type="project" value="Ensembl"/>
</dbReference>
<dbReference type="InterPro" id="IPR050160">
    <property type="entry name" value="MHC/Immunoglobulin"/>
</dbReference>
<dbReference type="GO" id="GO:0033077">
    <property type="term" value="P:T cell differentiation in thymus"/>
    <property type="evidence" value="ECO:0007669"/>
    <property type="project" value="Ensembl"/>
</dbReference>
<dbReference type="GO" id="GO:0001916">
    <property type="term" value="P:positive regulation of T cell mediated cytotoxicity"/>
    <property type="evidence" value="ECO:0007669"/>
    <property type="project" value="Ensembl"/>
</dbReference>
<dbReference type="PROSITE" id="PS00290">
    <property type="entry name" value="IG_MHC"/>
    <property type="match status" value="1"/>
</dbReference>
<gene>
    <name evidence="10" type="primary">B2M</name>
</gene>
<dbReference type="AlphaFoldDB" id="A0A8C3FEP1"/>
<dbReference type="GO" id="GO:0048261">
    <property type="term" value="P:negative regulation of receptor-mediated endocytosis"/>
    <property type="evidence" value="ECO:0007669"/>
    <property type="project" value="Ensembl"/>
</dbReference>
<dbReference type="GO" id="GO:0060586">
    <property type="term" value="P:multicellular organismal-level iron ion homeostasis"/>
    <property type="evidence" value="ECO:0007669"/>
    <property type="project" value="Ensembl"/>
</dbReference>
<dbReference type="GO" id="GO:0048260">
    <property type="term" value="P:positive regulation of receptor-mediated endocytosis"/>
    <property type="evidence" value="ECO:0007669"/>
    <property type="project" value="Ensembl"/>
</dbReference>
<evidence type="ECO:0000256" key="1">
    <source>
        <dbReference type="ARBA" id="ARBA00004613"/>
    </source>
</evidence>
<dbReference type="GO" id="GO:0002481">
    <property type="term" value="P:antigen processing and presentation of exogenous protein antigen via MHC class Ib, TAP-dependent"/>
    <property type="evidence" value="ECO:0007669"/>
    <property type="project" value="Ensembl"/>
</dbReference>
<dbReference type="GO" id="GO:0042026">
    <property type="term" value="P:protein refolding"/>
    <property type="evidence" value="ECO:0007669"/>
    <property type="project" value="Ensembl"/>
</dbReference>
<dbReference type="GO" id="GO:2000978">
    <property type="term" value="P:negative regulation of forebrain neuron differentiation"/>
    <property type="evidence" value="ECO:0007669"/>
    <property type="project" value="Ensembl"/>
</dbReference>
<dbReference type="GO" id="GO:0005198">
    <property type="term" value="F:structural molecule activity"/>
    <property type="evidence" value="ECO:0007669"/>
    <property type="project" value="Ensembl"/>
</dbReference>
<dbReference type="GO" id="GO:0019885">
    <property type="term" value="P:antigen processing and presentation of endogenous peptide antigen via MHC class I"/>
    <property type="evidence" value="ECO:0007669"/>
    <property type="project" value="Ensembl"/>
</dbReference>
<dbReference type="PROSITE" id="PS50835">
    <property type="entry name" value="IG_LIKE"/>
    <property type="match status" value="1"/>
</dbReference>
<keyword evidence="5" id="KW-0964">Secreted</keyword>
<dbReference type="Pfam" id="PF07654">
    <property type="entry name" value="C1-set"/>
    <property type="match status" value="1"/>
</dbReference>
<sequence length="150" mass="16691">MARGLGVLLLVLLGLAGLEATTSSPKVHVYSRHPVEDGKSNVLNCYVEGFHPPNIEITLLKNGVKMDAMEMSDLSFSDDWTFQRLVHAPFTPNGKDSYECKVVHSTLPSPKNVRWGLKNSALQSEIRLSPNLFSSAFFIPHIHFVLEMNV</sequence>
<dbReference type="GO" id="GO:0005794">
    <property type="term" value="C:Golgi apparatus"/>
    <property type="evidence" value="ECO:0007669"/>
    <property type="project" value="Ensembl"/>
</dbReference>
<comment type="similarity">
    <text evidence="2">Belongs to the beta-2-microglobulin family.</text>
</comment>
<dbReference type="Proteomes" id="UP000694380">
    <property type="component" value="Chromosome 10"/>
</dbReference>
<keyword evidence="7" id="KW-0393">Immunoglobulin domain</keyword>
<dbReference type="GO" id="GO:0071283">
    <property type="term" value="P:cellular response to iron(III) ion"/>
    <property type="evidence" value="ECO:0007669"/>
    <property type="project" value="Ensembl"/>
</dbReference>
<dbReference type="GO" id="GO:0007608">
    <property type="term" value="P:sensory perception of smell"/>
    <property type="evidence" value="ECO:0007669"/>
    <property type="project" value="Ensembl"/>
</dbReference>
<dbReference type="Gene3D" id="2.60.40.10">
    <property type="entry name" value="Immunoglobulins"/>
    <property type="match status" value="1"/>
</dbReference>
<dbReference type="GO" id="GO:0050768">
    <property type="term" value="P:negative regulation of neurogenesis"/>
    <property type="evidence" value="ECO:0007669"/>
    <property type="project" value="Ensembl"/>
</dbReference>
<evidence type="ECO:0000313" key="10">
    <source>
        <dbReference type="Ensembl" id="ENSCPBP00000007829.1"/>
    </source>
</evidence>
<dbReference type="InterPro" id="IPR013783">
    <property type="entry name" value="Ig-like_fold"/>
</dbReference>
<dbReference type="GO" id="GO:1990000">
    <property type="term" value="P:amyloid fibril formation"/>
    <property type="evidence" value="ECO:0007669"/>
    <property type="project" value="Ensembl"/>
</dbReference>
<keyword evidence="11" id="KW-1185">Reference proteome</keyword>
<dbReference type="PANTHER" id="PTHR19944">
    <property type="entry name" value="MHC CLASS II-RELATED"/>
    <property type="match status" value="1"/>
</dbReference>
<dbReference type="GO" id="GO:0033572">
    <property type="term" value="P:transferrin transport"/>
    <property type="evidence" value="ECO:0007669"/>
    <property type="project" value="Ensembl"/>
</dbReference>
<evidence type="ECO:0000256" key="2">
    <source>
        <dbReference type="ARBA" id="ARBA00009564"/>
    </source>
</evidence>
<dbReference type="InterPro" id="IPR003597">
    <property type="entry name" value="Ig_C1-set"/>
</dbReference>
<dbReference type="GO" id="GO:0005576">
    <property type="term" value="C:extracellular region"/>
    <property type="evidence" value="ECO:0007669"/>
    <property type="project" value="UniProtKB-SubCell"/>
</dbReference>
<dbReference type="InterPro" id="IPR015707">
    <property type="entry name" value="B2Microglobulin"/>
</dbReference>
<feature type="signal peptide" evidence="8">
    <location>
        <begin position="1"/>
        <end position="20"/>
    </location>
</feature>
<dbReference type="GO" id="GO:0002237">
    <property type="term" value="P:response to molecule of bacterial origin"/>
    <property type="evidence" value="ECO:0007669"/>
    <property type="project" value="Ensembl"/>
</dbReference>
<dbReference type="CDD" id="cd05770">
    <property type="entry name" value="IgC1_beta2m"/>
    <property type="match status" value="1"/>
</dbReference>
<evidence type="ECO:0000256" key="5">
    <source>
        <dbReference type="ARBA" id="ARBA00022525"/>
    </source>
</evidence>
<dbReference type="SMART" id="SM00407">
    <property type="entry name" value="IGc1"/>
    <property type="match status" value="1"/>
</dbReference>
<keyword evidence="6" id="KW-0391">Immunity</keyword>
<dbReference type="GO" id="GO:0007611">
    <property type="term" value="P:learning or memory"/>
    <property type="evidence" value="ECO:0007669"/>
    <property type="project" value="Ensembl"/>
</dbReference>
<evidence type="ECO:0000259" key="9">
    <source>
        <dbReference type="PROSITE" id="PS50835"/>
    </source>
</evidence>
<dbReference type="GO" id="GO:0045646">
    <property type="term" value="P:regulation of erythrocyte differentiation"/>
    <property type="evidence" value="ECO:0007669"/>
    <property type="project" value="Ensembl"/>
</dbReference>
<dbReference type="GO" id="GO:0010977">
    <property type="term" value="P:negative regulation of neuron projection development"/>
    <property type="evidence" value="ECO:0007669"/>
    <property type="project" value="Ensembl"/>
</dbReference>
<keyword evidence="4" id="KW-0490">MHC I</keyword>
<dbReference type="GO" id="GO:0002726">
    <property type="term" value="P:positive regulation of T cell cytokine production"/>
    <property type="evidence" value="ECO:0007669"/>
    <property type="project" value="Ensembl"/>
</dbReference>
<dbReference type="GO" id="GO:0050680">
    <property type="term" value="P:negative regulation of epithelial cell proliferation"/>
    <property type="evidence" value="ECO:0007669"/>
    <property type="project" value="Ensembl"/>
</dbReference>
<dbReference type="InterPro" id="IPR036179">
    <property type="entry name" value="Ig-like_dom_sf"/>
</dbReference>
<name>A0A8C3FEP1_CHRPI</name>
<dbReference type="GO" id="GO:0042612">
    <property type="term" value="C:MHC class I protein complex"/>
    <property type="evidence" value="ECO:0007669"/>
    <property type="project" value="UniProtKB-KW"/>
</dbReference>
<dbReference type="GO" id="GO:0002502">
    <property type="term" value="P:peptide antigen assembly with MHC class I protein complex"/>
    <property type="evidence" value="ECO:0007669"/>
    <property type="project" value="Ensembl"/>
</dbReference>
<feature type="domain" description="Ig-like" evidence="9">
    <location>
        <begin position="25"/>
        <end position="114"/>
    </location>
</feature>
<accession>A0A8C3FEP1</accession>
<dbReference type="GO" id="GO:1990712">
    <property type="term" value="C:HFE-transferrin receptor complex"/>
    <property type="evidence" value="ECO:0007669"/>
    <property type="project" value="Ensembl"/>
</dbReference>
<dbReference type="Ensembl" id="ENSCPBT00000009435.1">
    <property type="protein sequence ID" value="ENSCPBP00000007829.1"/>
    <property type="gene ID" value="ENSCPBG00000006165.1"/>
</dbReference>
<comment type="subcellular location">
    <subcellularLocation>
        <location evidence="1">Secreted</location>
    </subcellularLocation>
</comment>
<reference evidence="10" key="3">
    <citation type="submission" date="2025-09" db="UniProtKB">
        <authorList>
            <consortium name="Ensembl"/>
        </authorList>
    </citation>
    <scope>IDENTIFICATION</scope>
</reference>